<dbReference type="InterPro" id="IPR006059">
    <property type="entry name" value="SBP"/>
</dbReference>
<sequence>MYRMQEALAQTSRRRVLQAAAGIAGTAVFGDLLAACGGSTASTTATINHWDWWVSQAPWLDNEIKLFQAANSSIKIKKTTHSNSYDTLFSLAYKNKTTPDVFMIPQSFKLNEQVAKGWLLPLDKWATSSWRSRFPEGTFYEGNNMINGKLYTAPLTGSASILQLYVNNAVFKQAGLTNSDGSVKIPQTWDDLSNAADAIVKKSNGNVYGFGIGNSSAIFPWWLEVLVRGAGSPGGGAGTFGPLGSMDYRVGKYTYATDRNYADVYNLILDWKNHKYFYPDSMSIGDEAARVLFEQGKFGMTVGGVWNQAEWSQHNFTDYSLVPLVAPSKTLQGYYYHVPGGQFLAISSQTKHPDEAWEWFNWMYSLDTAKRWVQAGEDISVFSQANDPASIKFKPFAQYAATSQVSLVGPNISQRNPKTANVILPAVKPDISDVSTGIYTGQIGDIHAALSDLADRSQQAVDKALAQAQQQGNNVTINDYIFSDWDITKPYTTKPA</sequence>
<comment type="caution">
    <text evidence="1">The sequence shown here is derived from an EMBL/GenBank/DDBJ whole genome shotgun (WGS) entry which is preliminary data.</text>
</comment>
<dbReference type="PANTHER" id="PTHR43649:SF12">
    <property type="entry name" value="DIACETYLCHITOBIOSE BINDING PROTEIN DASA"/>
    <property type="match status" value="1"/>
</dbReference>
<dbReference type="SUPFAM" id="SSF53850">
    <property type="entry name" value="Periplasmic binding protein-like II"/>
    <property type="match status" value="1"/>
</dbReference>
<reference evidence="2" key="1">
    <citation type="submission" date="2018-12" db="EMBL/GenBank/DDBJ databases">
        <title>Tengunoibacter tsumagoiensis gen. nov., sp. nov., Dictyobacter kobayashii sp. nov., D. alpinus sp. nov., and D. joshuensis sp. nov. and description of Dictyobacteraceae fam. nov. within the order Ktedonobacterales isolated from Tengu-no-mugimeshi.</title>
        <authorList>
            <person name="Wang C.M."/>
            <person name="Zheng Y."/>
            <person name="Sakai Y."/>
            <person name="Toyoda A."/>
            <person name="Minakuchi Y."/>
            <person name="Abe K."/>
            <person name="Yokota A."/>
            <person name="Yabe S."/>
        </authorList>
    </citation>
    <scope>NUCLEOTIDE SEQUENCE [LARGE SCALE GENOMIC DNA]</scope>
    <source>
        <strain evidence="2">Uno3</strain>
    </source>
</reference>
<gene>
    <name evidence="1" type="ORF">KTT_49910</name>
</gene>
<dbReference type="InterPro" id="IPR006311">
    <property type="entry name" value="TAT_signal"/>
</dbReference>
<protein>
    <recommendedName>
        <fullName evidence="3">Sugar ABC transporter substrate-binding protein</fullName>
    </recommendedName>
</protein>
<organism evidence="1 2">
    <name type="scientific">Tengunoibacter tsumagoiensis</name>
    <dbReference type="NCBI Taxonomy" id="2014871"/>
    <lineage>
        <taxon>Bacteria</taxon>
        <taxon>Bacillati</taxon>
        <taxon>Chloroflexota</taxon>
        <taxon>Ktedonobacteria</taxon>
        <taxon>Ktedonobacterales</taxon>
        <taxon>Dictyobacteraceae</taxon>
        <taxon>Tengunoibacter</taxon>
    </lineage>
</organism>
<dbReference type="PANTHER" id="PTHR43649">
    <property type="entry name" value="ARABINOSE-BINDING PROTEIN-RELATED"/>
    <property type="match status" value="1"/>
</dbReference>
<name>A0A402A7L5_9CHLR</name>
<dbReference type="Gene3D" id="3.40.190.10">
    <property type="entry name" value="Periplasmic binding protein-like II"/>
    <property type="match status" value="1"/>
</dbReference>
<dbReference type="AlphaFoldDB" id="A0A402A7L5"/>
<evidence type="ECO:0008006" key="3">
    <source>
        <dbReference type="Google" id="ProtNLM"/>
    </source>
</evidence>
<dbReference type="Pfam" id="PF01547">
    <property type="entry name" value="SBP_bac_1"/>
    <property type="match status" value="1"/>
</dbReference>
<dbReference type="PROSITE" id="PS51318">
    <property type="entry name" value="TAT"/>
    <property type="match status" value="1"/>
</dbReference>
<accession>A0A402A7L5</accession>
<evidence type="ECO:0000313" key="2">
    <source>
        <dbReference type="Proteomes" id="UP000287352"/>
    </source>
</evidence>
<dbReference type="InterPro" id="IPR050490">
    <property type="entry name" value="Bact_solute-bd_prot1"/>
</dbReference>
<proteinExistence type="predicted"/>
<evidence type="ECO:0000313" key="1">
    <source>
        <dbReference type="EMBL" id="GCE15132.1"/>
    </source>
</evidence>
<dbReference type="EMBL" id="BIFR01000002">
    <property type="protein sequence ID" value="GCE15132.1"/>
    <property type="molecule type" value="Genomic_DNA"/>
</dbReference>
<dbReference type="Proteomes" id="UP000287352">
    <property type="component" value="Unassembled WGS sequence"/>
</dbReference>
<keyword evidence="2" id="KW-1185">Reference proteome</keyword>
<dbReference type="RefSeq" id="WP_245994418.1">
    <property type="nucleotide sequence ID" value="NZ_BIFR01000002.1"/>
</dbReference>